<organism evidence="1 2">
    <name type="scientific">Protopolystoma xenopodis</name>
    <dbReference type="NCBI Taxonomy" id="117903"/>
    <lineage>
        <taxon>Eukaryota</taxon>
        <taxon>Metazoa</taxon>
        <taxon>Spiralia</taxon>
        <taxon>Lophotrochozoa</taxon>
        <taxon>Platyhelminthes</taxon>
        <taxon>Monogenea</taxon>
        <taxon>Polyopisthocotylea</taxon>
        <taxon>Polystomatidea</taxon>
        <taxon>Polystomatidae</taxon>
        <taxon>Protopolystoma</taxon>
    </lineage>
</organism>
<dbReference type="EMBL" id="CAAALY010024734">
    <property type="protein sequence ID" value="VEL15478.1"/>
    <property type="molecule type" value="Genomic_DNA"/>
</dbReference>
<comment type="caution">
    <text evidence="1">The sequence shown here is derived from an EMBL/GenBank/DDBJ whole genome shotgun (WGS) entry which is preliminary data.</text>
</comment>
<accession>A0A3S5A9V7</accession>
<proteinExistence type="predicted"/>
<protein>
    <submittedName>
        <fullName evidence="1">Uncharacterized protein</fullName>
    </submittedName>
</protein>
<evidence type="ECO:0000313" key="1">
    <source>
        <dbReference type="EMBL" id="VEL15478.1"/>
    </source>
</evidence>
<gene>
    <name evidence="1" type="ORF">PXEA_LOCUS8918</name>
</gene>
<reference evidence="1" key="1">
    <citation type="submission" date="2018-11" db="EMBL/GenBank/DDBJ databases">
        <authorList>
            <consortium name="Pathogen Informatics"/>
        </authorList>
    </citation>
    <scope>NUCLEOTIDE SEQUENCE</scope>
</reference>
<dbReference type="AlphaFoldDB" id="A0A3S5A9V7"/>
<dbReference type="Proteomes" id="UP000784294">
    <property type="component" value="Unassembled WGS sequence"/>
</dbReference>
<name>A0A3S5A9V7_9PLAT</name>
<sequence>MNKAFSLVAVGRTGIFSSALPQTLKQVWHRNSLLIFGVDGAVRLVQTSPKFLVIQEACMHSDDGRGVVDAEVSYDGLFLLTCGFDGLLAASSLK</sequence>
<keyword evidence="2" id="KW-1185">Reference proteome</keyword>
<evidence type="ECO:0000313" key="2">
    <source>
        <dbReference type="Proteomes" id="UP000784294"/>
    </source>
</evidence>